<accession>A0A0F7S2X9</accession>
<dbReference type="STRING" id="49012.A0A0F7S2X9"/>
<feature type="compositionally biased region" description="Polar residues" evidence="1">
    <location>
        <begin position="28"/>
        <end position="42"/>
    </location>
</feature>
<keyword evidence="3" id="KW-1185">Reference proteome</keyword>
<feature type="compositionally biased region" description="Low complexity" evidence="1">
    <location>
        <begin position="45"/>
        <end position="57"/>
    </location>
</feature>
<dbReference type="Proteomes" id="UP000242770">
    <property type="component" value="Unassembled WGS sequence"/>
</dbReference>
<gene>
    <name evidence="2" type="primary">SSCI14360.1</name>
</gene>
<dbReference type="EMBL" id="CCFA01000748">
    <property type="protein sequence ID" value="CDW96671.1"/>
    <property type="molecule type" value="Genomic_DNA"/>
</dbReference>
<sequence length="126" mass="12984">MLSTSPDHSTAASPPGPPSSQSSSVGSCYTSESSRASFQARPTLSDPSSSSTSPASAYDRASEQPYASALFKRPAQFPASPSSSAVHLEAATNSASQPYLASRASPRGDHLRNRAMQPPASGMPLQ</sequence>
<protein>
    <submittedName>
        <fullName evidence="2">Uncharacterized protein</fullName>
    </submittedName>
</protein>
<evidence type="ECO:0000256" key="1">
    <source>
        <dbReference type="SAM" id="MobiDB-lite"/>
    </source>
</evidence>
<organism evidence="2 3">
    <name type="scientific">Sporisorium scitamineum</name>
    <dbReference type="NCBI Taxonomy" id="49012"/>
    <lineage>
        <taxon>Eukaryota</taxon>
        <taxon>Fungi</taxon>
        <taxon>Dikarya</taxon>
        <taxon>Basidiomycota</taxon>
        <taxon>Ustilaginomycotina</taxon>
        <taxon>Ustilaginomycetes</taxon>
        <taxon>Ustilaginales</taxon>
        <taxon>Ustilaginaceae</taxon>
        <taxon>Sporisorium</taxon>
    </lineage>
</organism>
<dbReference type="AlphaFoldDB" id="A0A0F7S2X9"/>
<evidence type="ECO:0000313" key="3">
    <source>
        <dbReference type="Proteomes" id="UP000242770"/>
    </source>
</evidence>
<reference evidence="3" key="1">
    <citation type="submission" date="2014-06" db="EMBL/GenBank/DDBJ databases">
        <authorList>
            <person name="Berkman P.J."/>
        </authorList>
    </citation>
    <scope>NUCLEOTIDE SEQUENCE [LARGE SCALE GENOMIC DNA]</scope>
</reference>
<evidence type="ECO:0000313" key="2">
    <source>
        <dbReference type="EMBL" id="CDW96671.1"/>
    </source>
</evidence>
<feature type="compositionally biased region" description="Polar residues" evidence="1">
    <location>
        <begin position="1"/>
        <end position="12"/>
    </location>
</feature>
<proteinExistence type="predicted"/>
<name>A0A0F7S2X9_9BASI</name>
<feature type="region of interest" description="Disordered" evidence="1">
    <location>
        <begin position="1"/>
        <end position="126"/>
    </location>
</feature>